<reference evidence="2" key="1">
    <citation type="journal article" date="2015" name="Nature">
        <title>Complex archaea that bridge the gap between prokaryotes and eukaryotes.</title>
        <authorList>
            <person name="Spang A."/>
            <person name="Saw J.H."/>
            <person name="Jorgensen S.L."/>
            <person name="Zaremba-Niedzwiedzka K."/>
            <person name="Martijn J."/>
            <person name="Lind A.E."/>
            <person name="van Eijk R."/>
            <person name="Schleper C."/>
            <person name="Guy L."/>
            <person name="Ettema T.J."/>
        </authorList>
    </citation>
    <scope>NUCLEOTIDE SEQUENCE</scope>
</reference>
<feature type="compositionally biased region" description="Basic residues" evidence="1">
    <location>
        <begin position="22"/>
        <end position="32"/>
    </location>
</feature>
<comment type="caution">
    <text evidence="2">The sequence shown here is derived from an EMBL/GenBank/DDBJ whole genome shotgun (WGS) entry which is preliminary data.</text>
</comment>
<protein>
    <submittedName>
        <fullName evidence="2">Uncharacterized protein</fullName>
    </submittedName>
</protein>
<feature type="region of interest" description="Disordered" evidence="1">
    <location>
        <begin position="18"/>
        <end position="43"/>
    </location>
</feature>
<evidence type="ECO:0000313" key="2">
    <source>
        <dbReference type="EMBL" id="KKM72217.1"/>
    </source>
</evidence>
<dbReference type="AlphaFoldDB" id="A0A0F9MSJ7"/>
<evidence type="ECO:0000256" key="1">
    <source>
        <dbReference type="SAM" id="MobiDB-lite"/>
    </source>
</evidence>
<name>A0A0F9MSJ7_9ZZZZ</name>
<organism evidence="2">
    <name type="scientific">marine sediment metagenome</name>
    <dbReference type="NCBI Taxonomy" id="412755"/>
    <lineage>
        <taxon>unclassified sequences</taxon>
        <taxon>metagenomes</taxon>
        <taxon>ecological metagenomes</taxon>
    </lineage>
</organism>
<gene>
    <name evidence="2" type="ORF">LCGC14_1422770</name>
</gene>
<sequence length="61" mass="7245">MLLWLINRNGKNRFQADSVNRAKSRTVSKASKKMNDKGFTPKTLKNFSSDKRYSDLKHHWY</sequence>
<accession>A0A0F9MSJ7</accession>
<dbReference type="EMBL" id="LAZR01009512">
    <property type="protein sequence ID" value="KKM72217.1"/>
    <property type="molecule type" value="Genomic_DNA"/>
</dbReference>
<proteinExistence type="predicted"/>